<name>A0A975BSQ9_9BACT</name>
<evidence type="ECO:0000313" key="2">
    <source>
        <dbReference type="Proteomes" id="UP000663722"/>
    </source>
</evidence>
<dbReference type="EMBL" id="CP061800">
    <property type="protein sequence ID" value="QTA91042.1"/>
    <property type="molecule type" value="Genomic_DNA"/>
</dbReference>
<sequence>MEHNPEKKHIAIIRDGYSDYCVIRQFVASIFEHHRLSDMKEYNFFDLESLNISEAMARYG</sequence>
<protein>
    <submittedName>
        <fullName evidence="1">Uncharacterized protein</fullName>
    </submittedName>
</protein>
<evidence type="ECO:0000313" key="1">
    <source>
        <dbReference type="EMBL" id="QTA91042.1"/>
    </source>
</evidence>
<proteinExistence type="predicted"/>
<dbReference type="AlphaFoldDB" id="A0A975BSQ9"/>
<organism evidence="1 2">
    <name type="scientific">Desulfonema magnum</name>
    <dbReference type="NCBI Taxonomy" id="45655"/>
    <lineage>
        <taxon>Bacteria</taxon>
        <taxon>Pseudomonadati</taxon>
        <taxon>Thermodesulfobacteriota</taxon>
        <taxon>Desulfobacteria</taxon>
        <taxon>Desulfobacterales</taxon>
        <taxon>Desulfococcaceae</taxon>
        <taxon>Desulfonema</taxon>
    </lineage>
</organism>
<dbReference type="KEGG" id="dmm:dnm_071080"/>
<accession>A0A975BSQ9</accession>
<keyword evidence="2" id="KW-1185">Reference proteome</keyword>
<gene>
    <name evidence="1" type="ORF">dnm_071080</name>
</gene>
<reference evidence="1" key="1">
    <citation type="journal article" date="2021" name="Microb. Physiol.">
        <title>Proteogenomic Insights into the Physiology of Marine, Sulfate-Reducing, Filamentous Desulfonema limicola and Desulfonema magnum.</title>
        <authorList>
            <person name="Schnaars V."/>
            <person name="Wohlbrand L."/>
            <person name="Scheve S."/>
            <person name="Hinrichs C."/>
            <person name="Reinhardt R."/>
            <person name="Rabus R."/>
        </authorList>
    </citation>
    <scope>NUCLEOTIDE SEQUENCE</scope>
    <source>
        <strain evidence="1">4be13</strain>
    </source>
</reference>
<dbReference type="Proteomes" id="UP000663722">
    <property type="component" value="Chromosome"/>
</dbReference>